<dbReference type="GO" id="GO:0007156">
    <property type="term" value="P:homophilic cell adhesion via plasma membrane adhesion molecules"/>
    <property type="evidence" value="ECO:0007669"/>
    <property type="project" value="TreeGrafter"/>
</dbReference>
<protein>
    <recommendedName>
        <fullName evidence="7">Ig-like domain-containing protein</fullName>
    </recommendedName>
</protein>
<dbReference type="SMART" id="SM00408">
    <property type="entry name" value="IGc2"/>
    <property type="match status" value="1"/>
</dbReference>
<keyword evidence="2" id="KW-0732">Signal</keyword>
<dbReference type="InterPro" id="IPR003598">
    <property type="entry name" value="Ig_sub2"/>
</dbReference>
<accession>A0AAN7XK12</accession>
<gene>
    <name evidence="8" type="ORF">PBY51_022534</name>
</gene>
<evidence type="ECO:0000256" key="2">
    <source>
        <dbReference type="ARBA" id="ARBA00022729"/>
    </source>
</evidence>
<dbReference type="PROSITE" id="PS50835">
    <property type="entry name" value="IG_LIKE"/>
    <property type="match status" value="1"/>
</dbReference>
<name>A0AAN7XK12_ELEMC</name>
<keyword evidence="6" id="KW-0325">Glycoprotein</keyword>
<keyword evidence="5" id="KW-1015">Disulfide bond</keyword>
<dbReference type="SUPFAM" id="SSF48726">
    <property type="entry name" value="Immunoglobulin"/>
    <property type="match status" value="1"/>
</dbReference>
<keyword evidence="9" id="KW-1185">Reference proteome</keyword>
<organism evidence="8 9">
    <name type="scientific">Eleginops maclovinus</name>
    <name type="common">Patagonian blennie</name>
    <name type="synonym">Eleginus maclovinus</name>
    <dbReference type="NCBI Taxonomy" id="56733"/>
    <lineage>
        <taxon>Eukaryota</taxon>
        <taxon>Metazoa</taxon>
        <taxon>Chordata</taxon>
        <taxon>Craniata</taxon>
        <taxon>Vertebrata</taxon>
        <taxon>Euteleostomi</taxon>
        <taxon>Actinopterygii</taxon>
        <taxon>Neopterygii</taxon>
        <taxon>Teleostei</taxon>
        <taxon>Neoteleostei</taxon>
        <taxon>Acanthomorphata</taxon>
        <taxon>Eupercaria</taxon>
        <taxon>Perciformes</taxon>
        <taxon>Notothenioidei</taxon>
        <taxon>Eleginopidae</taxon>
        <taxon>Eleginops</taxon>
    </lineage>
</organism>
<dbReference type="Proteomes" id="UP001346869">
    <property type="component" value="Unassembled WGS sequence"/>
</dbReference>
<comment type="subcellular location">
    <subcellularLocation>
        <location evidence="1">Membrane</location>
    </subcellularLocation>
</comment>
<keyword evidence="4" id="KW-0472">Membrane</keyword>
<dbReference type="Gene3D" id="2.60.40.10">
    <property type="entry name" value="Immunoglobulins"/>
    <property type="match status" value="1"/>
</dbReference>
<evidence type="ECO:0000256" key="4">
    <source>
        <dbReference type="ARBA" id="ARBA00023136"/>
    </source>
</evidence>
<dbReference type="AlphaFoldDB" id="A0AAN7XK12"/>
<keyword evidence="3" id="KW-0677">Repeat</keyword>
<reference evidence="8 9" key="2">
    <citation type="journal article" date="2023" name="Mol. Biol. Evol.">
        <title>Genomics of Secondarily Temperate Adaptation in the Only Non-Antarctic Icefish.</title>
        <authorList>
            <person name="Rivera-Colon A.G."/>
            <person name="Rayamajhi N."/>
            <person name="Minhas B.F."/>
            <person name="Madrigal G."/>
            <person name="Bilyk K.T."/>
            <person name="Yoon V."/>
            <person name="Hune M."/>
            <person name="Gregory S."/>
            <person name="Cheng C.H.C."/>
            <person name="Catchen J.M."/>
        </authorList>
    </citation>
    <scope>NUCLEOTIDE SEQUENCE [LARGE SCALE GENOMIC DNA]</scope>
    <source>
        <strain evidence="8">JMC-PN-2008</strain>
    </source>
</reference>
<dbReference type="GO" id="GO:0007157">
    <property type="term" value="P:heterophilic cell-cell adhesion via plasma membrane cell adhesion molecules"/>
    <property type="evidence" value="ECO:0007669"/>
    <property type="project" value="TreeGrafter"/>
</dbReference>
<reference evidence="8 9" key="1">
    <citation type="journal article" date="2023" name="Genes (Basel)">
        <title>Chromosome-Level Genome Assembly and Circadian Gene Repertoire of the Patagonia Blennie Eleginops maclovinus-The Closest Ancestral Proxy of Antarctic Cryonotothenioids.</title>
        <authorList>
            <person name="Cheng C.C."/>
            <person name="Rivera-Colon A.G."/>
            <person name="Minhas B.F."/>
            <person name="Wilson L."/>
            <person name="Rayamajhi N."/>
            <person name="Vargas-Chacoff L."/>
            <person name="Catchen J.M."/>
        </authorList>
    </citation>
    <scope>NUCLEOTIDE SEQUENCE [LARGE SCALE GENOMIC DNA]</scope>
    <source>
        <strain evidence="8">JMC-PN-2008</strain>
    </source>
</reference>
<evidence type="ECO:0000313" key="8">
    <source>
        <dbReference type="EMBL" id="KAK5861115.1"/>
    </source>
</evidence>
<evidence type="ECO:0000256" key="3">
    <source>
        <dbReference type="ARBA" id="ARBA00022737"/>
    </source>
</evidence>
<proteinExistence type="predicted"/>
<sequence>MMIEETLSFTIQVYFSPMEVTILETSEGSFKCETEANPSAKFNWSRIGLQLPQSAVSEGAVLRFKEITSDLNGLYQCEASNQHGNKHQKLQIYVVSGNCTVCFQGE</sequence>
<evidence type="ECO:0000256" key="5">
    <source>
        <dbReference type="ARBA" id="ARBA00023157"/>
    </source>
</evidence>
<evidence type="ECO:0000313" key="9">
    <source>
        <dbReference type="Proteomes" id="UP001346869"/>
    </source>
</evidence>
<dbReference type="PANTHER" id="PTHR23277:SF106">
    <property type="entry name" value="NECTIN-1 ISOFORM X1-RELATED"/>
    <property type="match status" value="1"/>
</dbReference>
<dbReference type="Pfam" id="PF13927">
    <property type="entry name" value="Ig_3"/>
    <property type="match status" value="1"/>
</dbReference>
<dbReference type="EMBL" id="JAUZQC010000013">
    <property type="protein sequence ID" value="KAK5861115.1"/>
    <property type="molecule type" value="Genomic_DNA"/>
</dbReference>
<dbReference type="GO" id="GO:0016020">
    <property type="term" value="C:membrane"/>
    <property type="evidence" value="ECO:0007669"/>
    <property type="project" value="UniProtKB-SubCell"/>
</dbReference>
<dbReference type="GO" id="GO:0005912">
    <property type="term" value="C:adherens junction"/>
    <property type="evidence" value="ECO:0007669"/>
    <property type="project" value="TreeGrafter"/>
</dbReference>
<dbReference type="PANTHER" id="PTHR23277">
    <property type="entry name" value="NECTIN-RELATED"/>
    <property type="match status" value="1"/>
</dbReference>
<dbReference type="SMART" id="SM00409">
    <property type="entry name" value="IG"/>
    <property type="match status" value="1"/>
</dbReference>
<feature type="domain" description="Ig-like" evidence="7">
    <location>
        <begin position="11"/>
        <end position="93"/>
    </location>
</feature>
<evidence type="ECO:0000256" key="6">
    <source>
        <dbReference type="ARBA" id="ARBA00023180"/>
    </source>
</evidence>
<comment type="caution">
    <text evidence="8">The sequence shown here is derived from an EMBL/GenBank/DDBJ whole genome shotgun (WGS) entry which is preliminary data.</text>
</comment>
<evidence type="ECO:0000256" key="1">
    <source>
        <dbReference type="ARBA" id="ARBA00004370"/>
    </source>
</evidence>
<dbReference type="InterPro" id="IPR007110">
    <property type="entry name" value="Ig-like_dom"/>
</dbReference>
<dbReference type="InterPro" id="IPR036179">
    <property type="entry name" value="Ig-like_dom_sf"/>
</dbReference>
<dbReference type="InterPro" id="IPR013783">
    <property type="entry name" value="Ig-like_fold"/>
</dbReference>
<dbReference type="InterPro" id="IPR003599">
    <property type="entry name" value="Ig_sub"/>
</dbReference>
<evidence type="ECO:0000259" key="7">
    <source>
        <dbReference type="PROSITE" id="PS50835"/>
    </source>
</evidence>
<dbReference type="InterPro" id="IPR051427">
    <property type="entry name" value="Nectin/Nectin-like"/>
</dbReference>